<gene>
    <name evidence="3" type="primary">Aste57867_11367</name>
    <name evidence="2" type="ORF">As57867_011325</name>
    <name evidence="3" type="ORF">ASTE57867_11367</name>
</gene>
<dbReference type="EMBL" id="CAADRA010005294">
    <property type="protein sequence ID" value="VFT88229.1"/>
    <property type="molecule type" value="Genomic_DNA"/>
</dbReference>
<dbReference type="InterPro" id="IPR036770">
    <property type="entry name" value="Ankyrin_rpt-contain_sf"/>
</dbReference>
<dbReference type="AlphaFoldDB" id="A0A485KTB2"/>
<dbReference type="Pfam" id="PF13637">
    <property type="entry name" value="Ank_4"/>
    <property type="match status" value="1"/>
</dbReference>
<keyword evidence="1" id="KW-0732">Signal</keyword>
<feature type="chain" id="PRO_5036116191" evidence="1">
    <location>
        <begin position="23"/>
        <end position="313"/>
    </location>
</feature>
<feature type="signal peptide" evidence="1">
    <location>
        <begin position="1"/>
        <end position="22"/>
    </location>
</feature>
<name>A0A485KTB2_9STRA</name>
<dbReference type="InterPro" id="IPR002110">
    <property type="entry name" value="Ankyrin_rpt"/>
</dbReference>
<evidence type="ECO:0000313" key="2">
    <source>
        <dbReference type="EMBL" id="KAF0697985.1"/>
    </source>
</evidence>
<accession>A0A485KTB2</accession>
<sequence>MRPIGAARSVLVSHDLVVCVVAFQGGVYEDMLVFTKLPMDTCEKALKAAQMGAQRHPGTTIRARGFEAMDVALSRWYALHGAYRLEPLLTCLPSMRDVVSVHATAHGDLHVLQRVLELHGFSPHLLHLAVATNVLPVVAFVSTANTPGFTFRTLDLAASLGHLDIVQWLHGHRADGASNKAMDRAARFGHLSVVQWLHEHREEGCTTDAMDCAARNGHLSVLVWLHAHRQEGWTVSAMEMAASRGNLPVVEWLHAHKPERDHDAMLLHASSFGHFVVVRFLCENGYDGLAESIAHAREQGHHAMLAFLIALDV</sequence>
<dbReference type="Proteomes" id="UP000332933">
    <property type="component" value="Unassembled WGS sequence"/>
</dbReference>
<organism evidence="3 4">
    <name type="scientific">Aphanomyces stellatus</name>
    <dbReference type="NCBI Taxonomy" id="120398"/>
    <lineage>
        <taxon>Eukaryota</taxon>
        <taxon>Sar</taxon>
        <taxon>Stramenopiles</taxon>
        <taxon>Oomycota</taxon>
        <taxon>Saprolegniomycetes</taxon>
        <taxon>Saprolegniales</taxon>
        <taxon>Verrucalvaceae</taxon>
        <taxon>Aphanomyces</taxon>
    </lineage>
</organism>
<dbReference type="PANTHER" id="PTHR46586">
    <property type="entry name" value="ANKYRIN REPEAT-CONTAINING PROTEIN"/>
    <property type="match status" value="1"/>
</dbReference>
<reference evidence="3 4" key="1">
    <citation type="submission" date="2019-03" db="EMBL/GenBank/DDBJ databases">
        <authorList>
            <person name="Gaulin E."/>
            <person name="Dumas B."/>
        </authorList>
    </citation>
    <scope>NUCLEOTIDE SEQUENCE [LARGE SCALE GENOMIC DNA]</scope>
    <source>
        <strain evidence="3">CBS 568.67</strain>
    </source>
</reference>
<dbReference type="EMBL" id="VJMH01005273">
    <property type="protein sequence ID" value="KAF0697985.1"/>
    <property type="molecule type" value="Genomic_DNA"/>
</dbReference>
<evidence type="ECO:0000256" key="1">
    <source>
        <dbReference type="SAM" id="SignalP"/>
    </source>
</evidence>
<dbReference type="Gene3D" id="1.25.40.20">
    <property type="entry name" value="Ankyrin repeat-containing domain"/>
    <property type="match status" value="2"/>
</dbReference>
<protein>
    <submittedName>
        <fullName evidence="3">Aste57867_11367 protein</fullName>
    </submittedName>
</protein>
<reference evidence="2" key="2">
    <citation type="submission" date="2019-06" db="EMBL/GenBank/DDBJ databases">
        <title>Genomics analysis of Aphanomyces spp. identifies a new class of oomycete effector associated with host adaptation.</title>
        <authorList>
            <person name="Gaulin E."/>
        </authorList>
    </citation>
    <scope>NUCLEOTIDE SEQUENCE</scope>
    <source>
        <strain evidence="2">CBS 578.67</strain>
    </source>
</reference>
<evidence type="ECO:0000313" key="3">
    <source>
        <dbReference type="EMBL" id="VFT88229.1"/>
    </source>
</evidence>
<dbReference type="InterPro" id="IPR052050">
    <property type="entry name" value="SecEffector_AnkRepeat"/>
</dbReference>
<dbReference type="SUPFAM" id="SSF48403">
    <property type="entry name" value="Ankyrin repeat"/>
    <property type="match status" value="1"/>
</dbReference>
<proteinExistence type="predicted"/>
<dbReference type="Pfam" id="PF12796">
    <property type="entry name" value="Ank_2"/>
    <property type="match status" value="1"/>
</dbReference>
<evidence type="ECO:0000313" key="4">
    <source>
        <dbReference type="Proteomes" id="UP000332933"/>
    </source>
</evidence>
<dbReference type="PANTHER" id="PTHR46586:SF3">
    <property type="entry name" value="ANKYRIN REPEAT-CONTAINING PROTEIN"/>
    <property type="match status" value="1"/>
</dbReference>
<keyword evidence="4" id="KW-1185">Reference proteome</keyword>
<dbReference type="OrthoDB" id="194358at2759"/>